<feature type="region of interest" description="Disordered" evidence="16">
    <location>
        <begin position="573"/>
        <end position="640"/>
    </location>
</feature>
<evidence type="ECO:0000256" key="10">
    <source>
        <dbReference type="ARBA" id="ARBA00022786"/>
    </source>
</evidence>
<evidence type="ECO:0000256" key="16">
    <source>
        <dbReference type="SAM" id="MobiDB-lite"/>
    </source>
</evidence>
<evidence type="ECO:0000256" key="8">
    <source>
        <dbReference type="ARBA" id="ARBA00022723"/>
    </source>
</evidence>
<dbReference type="GO" id="GO:0008270">
    <property type="term" value="F:zinc ion binding"/>
    <property type="evidence" value="ECO:0007669"/>
    <property type="project" value="UniProtKB-KW"/>
</dbReference>
<feature type="compositionally biased region" description="Low complexity" evidence="16">
    <location>
        <begin position="497"/>
        <end position="506"/>
    </location>
</feature>
<comment type="subcellular location">
    <subcellularLocation>
        <location evidence="2">Endoplasmic reticulum membrane</location>
        <topology evidence="2">Multi-pass membrane protein</topology>
    </subcellularLocation>
</comment>
<feature type="compositionally biased region" description="Low complexity" evidence="16">
    <location>
        <begin position="424"/>
        <end position="436"/>
    </location>
</feature>
<evidence type="ECO:0000256" key="15">
    <source>
        <dbReference type="PROSITE-ProRule" id="PRU00175"/>
    </source>
</evidence>
<feature type="compositionally biased region" description="Pro residues" evidence="16">
    <location>
        <begin position="779"/>
        <end position="789"/>
    </location>
</feature>
<dbReference type="InterPro" id="IPR057992">
    <property type="entry name" value="TPR_SYVN1_N"/>
</dbReference>
<evidence type="ECO:0000256" key="12">
    <source>
        <dbReference type="ARBA" id="ARBA00022833"/>
    </source>
</evidence>
<feature type="region of interest" description="Disordered" evidence="16">
    <location>
        <begin position="724"/>
        <end position="890"/>
    </location>
</feature>
<evidence type="ECO:0000256" key="5">
    <source>
        <dbReference type="ARBA" id="ARBA00012483"/>
    </source>
</evidence>
<protein>
    <recommendedName>
        <fullName evidence="5">RING-type E3 ubiquitin transferase</fullName>
        <ecNumber evidence="5">2.3.2.27</ecNumber>
    </recommendedName>
</protein>
<evidence type="ECO:0000256" key="17">
    <source>
        <dbReference type="SAM" id="Phobius"/>
    </source>
</evidence>
<dbReference type="InterPro" id="IPR001841">
    <property type="entry name" value="Znf_RING"/>
</dbReference>
<dbReference type="InterPro" id="IPR058051">
    <property type="entry name" value="Znf_RING_synoviolin"/>
</dbReference>
<feature type="region of interest" description="Disordered" evidence="16">
    <location>
        <begin position="490"/>
        <end position="518"/>
    </location>
</feature>
<proteinExistence type="inferred from homology"/>
<dbReference type="Pfam" id="PF25563">
    <property type="entry name" value="TPR_SYVN1_N"/>
    <property type="match status" value="1"/>
</dbReference>
<feature type="transmembrane region" description="Helical" evidence="17">
    <location>
        <begin position="100"/>
        <end position="120"/>
    </location>
</feature>
<dbReference type="PROSITE" id="PS50089">
    <property type="entry name" value="ZF_RING_2"/>
    <property type="match status" value="1"/>
</dbReference>
<comment type="pathway">
    <text evidence="3">Protein modification; protein ubiquitination.</text>
</comment>
<evidence type="ECO:0000256" key="6">
    <source>
        <dbReference type="ARBA" id="ARBA00022679"/>
    </source>
</evidence>
<evidence type="ECO:0000256" key="13">
    <source>
        <dbReference type="ARBA" id="ARBA00022989"/>
    </source>
</evidence>
<feature type="region of interest" description="Disordered" evidence="16">
    <location>
        <begin position="423"/>
        <end position="463"/>
    </location>
</feature>
<dbReference type="PANTHER" id="PTHR22763:SF184">
    <property type="entry name" value="E3 UBIQUITIN-PROTEIN LIGASE SYNOVIOLIN"/>
    <property type="match status" value="1"/>
</dbReference>
<feature type="compositionally biased region" description="Low complexity" evidence="16">
    <location>
        <begin position="584"/>
        <end position="597"/>
    </location>
</feature>
<dbReference type="InterPro" id="IPR013083">
    <property type="entry name" value="Znf_RING/FYVE/PHD"/>
</dbReference>
<evidence type="ECO:0000256" key="1">
    <source>
        <dbReference type="ARBA" id="ARBA00000900"/>
    </source>
</evidence>
<evidence type="ECO:0000256" key="11">
    <source>
        <dbReference type="ARBA" id="ARBA00022824"/>
    </source>
</evidence>
<evidence type="ECO:0000313" key="19">
    <source>
        <dbReference type="EMBL" id="KAK1770676.1"/>
    </source>
</evidence>
<dbReference type="Gene3D" id="3.30.40.10">
    <property type="entry name" value="Zinc/RING finger domain, C3HC4 (zinc finger)"/>
    <property type="match status" value="1"/>
</dbReference>
<evidence type="ECO:0000313" key="20">
    <source>
        <dbReference type="Proteomes" id="UP001244011"/>
    </source>
</evidence>
<dbReference type="GeneID" id="85308601"/>
<dbReference type="PANTHER" id="PTHR22763">
    <property type="entry name" value="RING ZINC FINGER PROTEIN"/>
    <property type="match status" value="1"/>
</dbReference>
<feature type="compositionally biased region" description="Polar residues" evidence="16">
    <location>
        <begin position="814"/>
        <end position="830"/>
    </location>
</feature>
<dbReference type="SUPFAM" id="SSF57850">
    <property type="entry name" value="RING/U-box"/>
    <property type="match status" value="1"/>
</dbReference>
<gene>
    <name evidence="19" type="ORF">QBC33DRAFT_486520</name>
</gene>
<evidence type="ECO:0000256" key="3">
    <source>
        <dbReference type="ARBA" id="ARBA00004906"/>
    </source>
</evidence>
<keyword evidence="20" id="KW-1185">Reference proteome</keyword>
<keyword evidence="9 15" id="KW-0863">Zinc-finger</keyword>
<dbReference type="EC" id="2.3.2.27" evidence="5"/>
<keyword evidence="7 17" id="KW-0812">Transmembrane</keyword>
<feature type="transmembrane region" description="Helical" evidence="17">
    <location>
        <begin position="140"/>
        <end position="162"/>
    </location>
</feature>
<dbReference type="SMART" id="SM00184">
    <property type="entry name" value="RING"/>
    <property type="match status" value="1"/>
</dbReference>
<keyword evidence="12" id="KW-0862">Zinc</keyword>
<organism evidence="19 20">
    <name type="scientific">Phialemonium atrogriseum</name>
    <dbReference type="NCBI Taxonomy" id="1093897"/>
    <lineage>
        <taxon>Eukaryota</taxon>
        <taxon>Fungi</taxon>
        <taxon>Dikarya</taxon>
        <taxon>Ascomycota</taxon>
        <taxon>Pezizomycotina</taxon>
        <taxon>Sordariomycetes</taxon>
        <taxon>Sordariomycetidae</taxon>
        <taxon>Cephalothecales</taxon>
        <taxon>Cephalothecaceae</taxon>
        <taxon>Phialemonium</taxon>
    </lineage>
</organism>
<feature type="transmembrane region" description="Helical" evidence="17">
    <location>
        <begin position="42"/>
        <end position="62"/>
    </location>
</feature>
<feature type="region of interest" description="Disordered" evidence="16">
    <location>
        <begin position="678"/>
        <end position="707"/>
    </location>
</feature>
<comment type="catalytic activity">
    <reaction evidence="1">
        <text>S-ubiquitinyl-[E2 ubiquitin-conjugating enzyme]-L-cysteine + [acceptor protein]-L-lysine = [E2 ubiquitin-conjugating enzyme]-L-cysteine + N(6)-ubiquitinyl-[acceptor protein]-L-lysine.</text>
        <dbReference type="EC" id="2.3.2.27"/>
    </reaction>
</comment>
<sequence>MKMRSVWYACTSAALAAAVIASALHQRPNFYSAMVHLAQSSLSLMILVNFIFLIYASFVYGLQRLCFGQLRPVEIEQLYEKAWFAVTETCLAMTIFREEIGAFFLVMFTTLVTGKVWGWIGEGRVEVLEQQPPANPRLFHTRLSASLLFSVLYDCWLLRYAVNTVVQQARPTMMVMFLFEFAVLAISSSQTAVRYMISLVEARVVKVQTAQRLEERRRQVRQQREEILMRREREGVVEGEGEAREPLPNEDDVDEMDIEVPGWEAKGQWVLTLDLVADFLKLAIYSTFFCVLFTFYGLPIHIMRDLFLTTRSFVKRLGALLRYRQAVRDMNKYPDATAEELAREDTCIICREEMRPWDPANPGQVERSRPKKLPCGHILHFGCLKSWLERQQVCPTCRSSVVMDTPARAPNGDALVFRLGLNFPNGQNQQPPANGAAPGGGQAAQGVQNAQDPQQNGGGNAGVRMFNLGPLRLGFAQGGVRDMQDMAQHLGVPGDVANPQAANQAQPPQPRTGDANAGTTLESLNAQLMEVGQRVVDAGQRVQQDLQNLHSAEAQLQTLNLLFQEVLRLSQMQRSHQLQPPQQSATSPGPATAGAAGQVPPALPHPQPQPHFQQQLPPFAPPFPQIPGQPGPFPQMQPFRFVPPTVTRYSSAGQAADIPAGSPELPEGMVLPPGWSLLPLQRLDGTAPMPTGPATPSQPQAPTQTTNPLPEILQNLAQQIQNPRAGANGMTSPVAQETRAQETHGAPGPSSNARDPEAPSAPQQQTSAAGPSASDAQSDPPPVTAPTPVMPSWGGSAQLFGSGPGPGGPPFGYQRNQQPRSAPLTPSNVEETSESGGGGDGKQIAQPSSAVQDGGGEGSNGLAEADGAAVGKGKARAVTVEEGSDNEGHE</sequence>
<dbReference type="GO" id="GO:0005789">
    <property type="term" value="C:endoplasmic reticulum membrane"/>
    <property type="evidence" value="ECO:0007669"/>
    <property type="project" value="UniProtKB-SubCell"/>
</dbReference>
<evidence type="ECO:0000256" key="14">
    <source>
        <dbReference type="ARBA" id="ARBA00023136"/>
    </source>
</evidence>
<feature type="compositionally biased region" description="Polar residues" evidence="16">
    <location>
        <begin position="573"/>
        <end position="583"/>
    </location>
</feature>
<keyword evidence="6" id="KW-0808">Transferase</keyword>
<name>A0AAJ0CAE6_9PEZI</name>
<dbReference type="Proteomes" id="UP001244011">
    <property type="component" value="Unassembled WGS sequence"/>
</dbReference>
<evidence type="ECO:0000256" key="9">
    <source>
        <dbReference type="ARBA" id="ARBA00022771"/>
    </source>
</evidence>
<keyword evidence="10" id="KW-0833">Ubl conjugation pathway</keyword>
<reference evidence="19" key="1">
    <citation type="submission" date="2023-06" db="EMBL/GenBank/DDBJ databases">
        <title>Genome-scale phylogeny and comparative genomics of the fungal order Sordariales.</title>
        <authorList>
            <consortium name="Lawrence Berkeley National Laboratory"/>
            <person name="Hensen N."/>
            <person name="Bonometti L."/>
            <person name="Westerberg I."/>
            <person name="Brannstrom I.O."/>
            <person name="Guillou S."/>
            <person name="Cros-Aarteil S."/>
            <person name="Calhoun S."/>
            <person name="Haridas S."/>
            <person name="Kuo A."/>
            <person name="Mondo S."/>
            <person name="Pangilinan J."/>
            <person name="Riley R."/>
            <person name="Labutti K."/>
            <person name="Andreopoulos B."/>
            <person name="Lipzen A."/>
            <person name="Chen C."/>
            <person name="Yanf M."/>
            <person name="Daum C."/>
            <person name="Ng V."/>
            <person name="Clum A."/>
            <person name="Steindorff A."/>
            <person name="Ohm R."/>
            <person name="Martin F."/>
            <person name="Silar P."/>
            <person name="Natvig D."/>
            <person name="Lalanne C."/>
            <person name="Gautier V."/>
            <person name="Ament-Velasquez S.L."/>
            <person name="Kruys A."/>
            <person name="Hutchinson M.I."/>
            <person name="Powell A.J."/>
            <person name="Barry K."/>
            <person name="Miller A.N."/>
            <person name="Grigoriev I.V."/>
            <person name="Debuchy R."/>
            <person name="Gladieux P."/>
            <person name="Thoren M.H."/>
            <person name="Johannesson H."/>
        </authorList>
    </citation>
    <scope>NUCLEOTIDE SEQUENCE</scope>
    <source>
        <strain evidence="19">8032-3</strain>
    </source>
</reference>
<evidence type="ECO:0000256" key="2">
    <source>
        <dbReference type="ARBA" id="ARBA00004477"/>
    </source>
</evidence>
<accession>A0AAJ0CAE6</accession>
<comment type="similarity">
    <text evidence="4">Belongs to the HRD1 family.</text>
</comment>
<dbReference type="GO" id="GO:0043161">
    <property type="term" value="P:proteasome-mediated ubiquitin-dependent protein catabolic process"/>
    <property type="evidence" value="ECO:0007669"/>
    <property type="project" value="TreeGrafter"/>
</dbReference>
<dbReference type="GO" id="GO:0036503">
    <property type="term" value="P:ERAD pathway"/>
    <property type="evidence" value="ECO:0007669"/>
    <property type="project" value="TreeGrafter"/>
</dbReference>
<evidence type="ECO:0000259" key="18">
    <source>
        <dbReference type="PROSITE" id="PS50089"/>
    </source>
</evidence>
<feature type="compositionally biased region" description="Low complexity" evidence="16">
    <location>
        <begin position="758"/>
        <end position="778"/>
    </location>
</feature>
<dbReference type="AlphaFoldDB" id="A0AAJ0CAE6"/>
<feature type="compositionally biased region" description="Low complexity" evidence="16">
    <location>
        <begin position="863"/>
        <end position="880"/>
    </location>
</feature>
<evidence type="ECO:0000256" key="7">
    <source>
        <dbReference type="ARBA" id="ARBA00022692"/>
    </source>
</evidence>
<feature type="compositionally biased region" description="Low complexity" evidence="16">
    <location>
        <begin position="685"/>
        <end position="707"/>
    </location>
</feature>
<dbReference type="CDD" id="cd16479">
    <property type="entry name" value="RING-H2_synoviolin"/>
    <property type="match status" value="1"/>
</dbReference>
<dbReference type="GO" id="GO:0061630">
    <property type="term" value="F:ubiquitin protein ligase activity"/>
    <property type="evidence" value="ECO:0007669"/>
    <property type="project" value="UniProtKB-EC"/>
</dbReference>
<dbReference type="InterPro" id="IPR024766">
    <property type="entry name" value="Znf_RING_H2"/>
</dbReference>
<feature type="transmembrane region" description="Helical" evidence="17">
    <location>
        <begin position="282"/>
        <end position="302"/>
    </location>
</feature>
<dbReference type="InterPro" id="IPR050731">
    <property type="entry name" value="HRD1_E3_ubiq-ligases"/>
</dbReference>
<evidence type="ECO:0000256" key="4">
    <source>
        <dbReference type="ARBA" id="ARBA00010089"/>
    </source>
</evidence>
<keyword evidence="14 17" id="KW-0472">Membrane</keyword>
<keyword evidence="13 17" id="KW-1133">Transmembrane helix</keyword>
<feature type="domain" description="RING-type" evidence="18">
    <location>
        <begin position="347"/>
        <end position="398"/>
    </location>
</feature>
<comment type="caution">
    <text evidence="19">The sequence shown here is derived from an EMBL/GenBank/DDBJ whole genome shotgun (WGS) entry which is preliminary data.</text>
</comment>
<dbReference type="RefSeq" id="XP_060286889.1">
    <property type="nucleotide sequence ID" value="XM_060425414.1"/>
</dbReference>
<feature type="compositionally biased region" description="Pro residues" evidence="16">
    <location>
        <begin position="618"/>
        <end position="635"/>
    </location>
</feature>
<dbReference type="Pfam" id="PF12678">
    <property type="entry name" value="zf-rbx1"/>
    <property type="match status" value="1"/>
</dbReference>
<dbReference type="EMBL" id="MU839000">
    <property type="protein sequence ID" value="KAK1770676.1"/>
    <property type="molecule type" value="Genomic_DNA"/>
</dbReference>
<keyword evidence="8" id="KW-0479">Metal-binding</keyword>
<keyword evidence="11" id="KW-0256">Endoplasmic reticulum</keyword>